<dbReference type="Gene3D" id="1.10.4100.10">
    <property type="entry name" value="2-methylcitrate dehydratase PrpD"/>
    <property type="match status" value="1"/>
</dbReference>
<reference evidence="4 5" key="1">
    <citation type="submission" date="2018-10" db="EMBL/GenBank/DDBJ databases">
        <title>Draft genome of Mycobacterium hodleri strain B.</title>
        <authorList>
            <person name="Amande T.J."/>
            <person name="Mcgenity T.J."/>
        </authorList>
    </citation>
    <scope>NUCLEOTIDE SEQUENCE [LARGE SCALE GENOMIC DNA]</scope>
    <source>
        <strain evidence="4 5">B</strain>
    </source>
</reference>
<dbReference type="Pfam" id="PF03972">
    <property type="entry name" value="MmgE_PrpD_N"/>
    <property type="match status" value="1"/>
</dbReference>
<dbReference type="EMBL" id="VIFX01000001">
    <property type="protein sequence ID" value="TQR88531.1"/>
    <property type="molecule type" value="Genomic_DNA"/>
</dbReference>
<gene>
    <name evidence="4" type="ORF">D8S82_00535</name>
</gene>
<proteinExistence type="inferred from homology"/>
<dbReference type="RefSeq" id="WP_142549825.1">
    <property type="nucleotide sequence ID" value="NZ_VIFX01000001.1"/>
</dbReference>
<dbReference type="GO" id="GO:0016829">
    <property type="term" value="F:lyase activity"/>
    <property type="evidence" value="ECO:0007669"/>
    <property type="project" value="InterPro"/>
</dbReference>
<dbReference type="AlphaFoldDB" id="A0A544W8F5"/>
<comment type="caution">
    <text evidence="4">The sequence shown here is derived from an EMBL/GenBank/DDBJ whole genome shotgun (WGS) entry which is preliminary data.</text>
</comment>
<dbReference type="InterPro" id="IPR045336">
    <property type="entry name" value="MmgE_PrpD_N"/>
</dbReference>
<name>A0A544W8F5_9MYCO</name>
<organism evidence="4 5">
    <name type="scientific">Mycolicibacterium hodleri</name>
    <dbReference type="NCBI Taxonomy" id="49897"/>
    <lineage>
        <taxon>Bacteria</taxon>
        <taxon>Bacillati</taxon>
        <taxon>Actinomycetota</taxon>
        <taxon>Actinomycetes</taxon>
        <taxon>Mycobacteriales</taxon>
        <taxon>Mycobacteriaceae</taxon>
        <taxon>Mycolicibacterium</taxon>
    </lineage>
</organism>
<sequence>MTIPAPRFAVESLAEFVVAARPTDLSNEAGELLRRNVLDSLGCAIAALDGDTVRQVRAQIDAIGGTPHASLIGGGRTSVDQAALFNSVAVRYVDLLDTYLTPGGLCHPADNFGALLAVAENVGASGAEFQLALAVAYEVQCRFSAAVPVMARGLNHALQLAMSVAAGAARLSGLTVDQTANAIAMAAADNVSLAAIHSEPVSNWKGISPGITAQRAVYTTALAQRGITGPRGVIDGPNGLEQLFDQPIDMRLNDATLGVVADTYLKKYCALIHGQAPIETVLALAAEHRLDPRDVDAVDVAVFQTAYDIAGGGRFGNKDAPRTKEQADYNLKYLLAAALLDGMVGPEQLHTSRIRRPDVQELLQRISIRPAAELTARYPRATPVQIVVTMRDGRQFTRAQDDFHGAPTRPFNWERTVEKFHWLTDRYAGPGLRAAIIDTVADLDHTSVSALTALLSTVNPDPGTHHTGEHP</sequence>
<feature type="domain" description="MmgE/PrpD N-terminal" evidence="2">
    <location>
        <begin position="11"/>
        <end position="246"/>
    </location>
</feature>
<accession>A0A544W8F5</accession>
<evidence type="ECO:0000259" key="2">
    <source>
        <dbReference type="Pfam" id="PF03972"/>
    </source>
</evidence>
<dbReference type="Pfam" id="PF19305">
    <property type="entry name" value="MmgE_PrpD_C"/>
    <property type="match status" value="1"/>
</dbReference>
<dbReference type="InterPro" id="IPR042183">
    <property type="entry name" value="MmgE/PrpD_sf_1"/>
</dbReference>
<dbReference type="PANTHER" id="PTHR16943:SF8">
    <property type="entry name" value="2-METHYLCITRATE DEHYDRATASE"/>
    <property type="match status" value="1"/>
</dbReference>
<protein>
    <submittedName>
        <fullName evidence="4">MmgE/PrpD family protein</fullName>
    </submittedName>
</protein>
<dbReference type="Proteomes" id="UP000315759">
    <property type="component" value="Unassembled WGS sequence"/>
</dbReference>
<dbReference type="PANTHER" id="PTHR16943">
    <property type="entry name" value="2-METHYLCITRATE DEHYDRATASE-RELATED"/>
    <property type="match status" value="1"/>
</dbReference>
<evidence type="ECO:0000259" key="3">
    <source>
        <dbReference type="Pfam" id="PF19305"/>
    </source>
</evidence>
<comment type="similarity">
    <text evidence="1">Belongs to the PrpD family.</text>
</comment>
<dbReference type="InterPro" id="IPR045337">
    <property type="entry name" value="MmgE_PrpD_C"/>
</dbReference>
<dbReference type="InterPro" id="IPR042188">
    <property type="entry name" value="MmgE/PrpD_sf_2"/>
</dbReference>
<evidence type="ECO:0000313" key="5">
    <source>
        <dbReference type="Proteomes" id="UP000315759"/>
    </source>
</evidence>
<dbReference type="InterPro" id="IPR036148">
    <property type="entry name" value="MmgE/PrpD_sf"/>
</dbReference>
<feature type="domain" description="MmgE/PrpD C-terminal" evidence="3">
    <location>
        <begin position="268"/>
        <end position="443"/>
    </location>
</feature>
<dbReference type="SUPFAM" id="SSF103378">
    <property type="entry name" value="2-methylcitrate dehydratase PrpD"/>
    <property type="match status" value="1"/>
</dbReference>
<dbReference type="Gene3D" id="3.30.1330.120">
    <property type="entry name" value="2-methylcitrate dehydratase PrpD"/>
    <property type="match status" value="1"/>
</dbReference>
<keyword evidence="5" id="KW-1185">Reference proteome</keyword>
<evidence type="ECO:0000313" key="4">
    <source>
        <dbReference type="EMBL" id="TQR88531.1"/>
    </source>
</evidence>
<evidence type="ECO:0000256" key="1">
    <source>
        <dbReference type="ARBA" id="ARBA00006174"/>
    </source>
</evidence>
<dbReference type="InterPro" id="IPR005656">
    <property type="entry name" value="MmgE_PrpD"/>
</dbReference>